<gene>
    <name evidence="1" type="ORF">SAMN05216480_11812</name>
</gene>
<dbReference type="Gene3D" id="3.20.20.140">
    <property type="entry name" value="Metal-dependent hydrolases"/>
    <property type="match status" value="1"/>
</dbReference>
<dbReference type="GO" id="GO:0006508">
    <property type="term" value="P:proteolysis"/>
    <property type="evidence" value="ECO:0007669"/>
    <property type="project" value="InterPro"/>
</dbReference>
<dbReference type="PROSITE" id="PS51318">
    <property type="entry name" value="TAT"/>
    <property type="match status" value="1"/>
</dbReference>
<dbReference type="InterPro" id="IPR008257">
    <property type="entry name" value="Pept_M19"/>
</dbReference>
<dbReference type="PANTHER" id="PTHR10443:SF12">
    <property type="entry name" value="DIPEPTIDASE"/>
    <property type="match status" value="1"/>
</dbReference>
<name>A0A1I7IML3_9FLAO</name>
<dbReference type="GO" id="GO:0070573">
    <property type="term" value="F:metallodipeptidase activity"/>
    <property type="evidence" value="ECO:0007669"/>
    <property type="project" value="InterPro"/>
</dbReference>
<sequence>MKETWNRRNFMTSLGLGTIGAAMLPTIGWSMEEAWQDAVVKILAEAISIDMHNHVDVPFDTANFSNEKNALPMQMKTAGLSAIGMTFCVDRPKLAYKGEAFERFTTAMNEMDALLEANAMKRALTFKDWKKAKKQQQPIVIQAVEGGLFIEDDVDRLEVAYERGLRHFGLLHDAQSAFPLGDIYTNEPQFGGLTDLGKQVIKKASALGMVVDLAHCSDAAVNQAIELLDTPVLISHTGLNTQLGTDERMANMMMPRLISKEQAKRVAEADGVVGVWTHLANNTDDMAVNIAALVDVMGVDHVAIGTDTKMINPTKGEHRFGNATNSCFKGMENGLLESLVTSMLAKGFHHDEILKIIGGNYARIFELATT</sequence>
<dbReference type="InterPro" id="IPR006311">
    <property type="entry name" value="TAT_signal"/>
</dbReference>
<organism evidence="1 2">
    <name type="scientific">Pustulibacterium marinum</name>
    <dbReference type="NCBI Taxonomy" id="1224947"/>
    <lineage>
        <taxon>Bacteria</taxon>
        <taxon>Pseudomonadati</taxon>
        <taxon>Bacteroidota</taxon>
        <taxon>Flavobacteriia</taxon>
        <taxon>Flavobacteriales</taxon>
        <taxon>Flavobacteriaceae</taxon>
        <taxon>Pustulibacterium</taxon>
    </lineage>
</organism>
<dbReference type="SUPFAM" id="SSF51556">
    <property type="entry name" value="Metallo-dependent hydrolases"/>
    <property type="match status" value="1"/>
</dbReference>
<evidence type="ECO:0000313" key="2">
    <source>
        <dbReference type="Proteomes" id="UP000199138"/>
    </source>
</evidence>
<accession>A0A1I7IML3</accession>
<dbReference type="OrthoDB" id="9804920at2"/>
<dbReference type="Proteomes" id="UP000199138">
    <property type="component" value="Unassembled WGS sequence"/>
</dbReference>
<dbReference type="InterPro" id="IPR032466">
    <property type="entry name" value="Metal_Hydrolase"/>
</dbReference>
<dbReference type="InterPro" id="IPR000180">
    <property type="entry name" value="Dipep_AS"/>
</dbReference>
<dbReference type="RefSeq" id="WP_093026333.1">
    <property type="nucleotide sequence ID" value="NZ_FPBK01000018.1"/>
</dbReference>
<keyword evidence="2" id="KW-1185">Reference proteome</keyword>
<evidence type="ECO:0000313" key="1">
    <source>
        <dbReference type="EMBL" id="SFU74152.1"/>
    </source>
</evidence>
<dbReference type="PANTHER" id="PTHR10443">
    <property type="entry name" value="MICROSOMAL DIPEPTIDASE"/>
    <property type="match status" value="1"/>
</dbReference>
<protein>
    <submittedName>
        <fullName evidence="1">Zn-dependent dipeptidase, dipeptidase homolog</fullName>
    </submittedName>
</protein>
<proteinExistence type="predicted"/>
<dbReference type="PROSITE" id="PS51365">
    <property type="entry name" value="RENAL_DIPEPTIDASE_2"/>
    <property type="match status" value="1"/>
</dbReference>
<dbReference type="Pfam" id="PF01244">
    <property type="entry name" value="Peptidase_M19"/>
    <property type="match status" value="1"/>
</dbReference>
<reference evidence="1 2" key="1">
    <citation type="submission" date="2016-10" db="EMBL/GenBank/DDBJ databases">
        <authorList>
            <person name="de Groot N.N."/>
        </authorList>
    </citation>
    <scope>NUCLEOTIDE SEQUENCE [LARGE SCALE GENOMIC DNA]</scope>
    <source>
        <strain evidence="1 2">CGMCC 1.12333</strain>
    </source>
</reference>
<dbReference type="STRING" id="1224947.SAMN05216480_11812"/>
<dbReference type="EMBL" id="FPBK01000018">
    <property type="protein sequence ID" value="SFU74152.1"/>
    <property type="molecule type" value="Genomic_DNA"/>
</dbReference>
<dbReference type="PROSITE" id="PS00869">
    <property type="entry name" value="RENAL_DIPEPTIDASE_1"/>
    <property type="match status" value="1"/>
</dbReference>
<dbReference type="AlphaFoldDB" id="A0A1I7IML3"/>